<name>A0ABN9X0U4_9DINO</name>
<evidence type="ECO:0000313" key="2">
    <source>
        <dbReference type="EMBL" id="CAK0891545.1"/>
    </source>
</evidence>
<feature type="compositionally biased region" description="Polar residues" evidence="1">
    <location>
        <begin position="1"/>
        <end position="10"/>
    </location>
</feature>
<feature type="region of interest" description="Disordered" evidence="1">
    <location>
        <begin position="1"/>
        <end position="90"/>
    </location>
</feature>
<organism evidence="2 3">
    <name type="scientific">Prorocentrum cordatum</name>
    <dbReference type="NCBI Taxonomy" id="2364126"/>
    <lineage>
        <taxon>Eukaryota</taxon>
        <taxon>Sar</taxon>
        <taxon>Alveolata</taxon>
        <taxon>Dinophyceae</taxon>
        <taxon>Prorocentrales</taxon>
        <taxon>Prorocentraceae</taxon>
        <taxon>Prorocentrum</taxon>
    </lineage>
</organism>
<comment type="caution">
    <text evidence="2">The sequence shown here is derived from an EMBL/GenBank/DDBJ whole genome shotgun (WGS) entry which is preliminary data.</text>
</comment>
<gene>
    <name evidence="2" type="ORF">PCOR1329_LOCUS71475</name>
</gene>
<sequence length="153" mass="16461">MNIARSSTKDQLVLTGQVVRDPTGPPWLGPPHARDTSAEERKTAIDIPGICSERPRSDNTAVRGGRRPLNRSRAATSWPVPSPAAAPLRPLQLRPRDLARGAPNGAFAVERPPSPRRSARGAVLLGGQRRLVEVAPRVRARAHPLLARASFGT</sequence>
<feature type="compositionally biased region" description="Basic and acidic residues" evidence="1">
    <location>
        <begin position="32"/>
        <end position="44"/>
    </location>
</feature>
<accession>A0ABN9X0U4</accession>
<evidence type="ECO:0000313" key="3">
    <source>
        <dbReference type="Proteomes" id="UP001189429"/>
    </source>
</evidence>
<keyword evidence="3" id="KW-1185">Reference proteome</keyword>
<dbReference type="Proteomes" id="UP001189429">
    <property type="component" value="Unassembled WGS sequence"/>
</dbReference>
<proteinExistence type="predicted"/>
<evidence type="ECO:0000256" key="1">
    <source>
        <dbReference type="SAM" id="MobiDB-lite"/>
    </source>
</evidence>
<protein>
    <submittedName>
        <fullName evidence="2">Uncharacterized protein</fullName>
    </submittedName>
</protein>
<dbReference type="EMBL" id="CAUYUJ010019493">
    <property type="protein sequence ID" value="CAK0891545.1"/>
    <property type="molecule type" value="Genomic_DNA"/>
</dbReference>
<reference evidence="2" key="1">
    <citation type="submission" date="2023-10" db="EMBL/GenBank/DDBJ databases">
        <authorList>
            <person name="Chen Y."/>
            <person name="Shah S."/>
            <person name="Dougan E. K."/>
            <person name="Thang M."/>
            <person name="Chan C."/>
        </authorList>
    </citation>
    <scope>NUCLEOTIDE SEQUENCE [LARGE SCALE GENOMIC DNA]</scope>
</reference>